<gene>
    <name evidence="5" type="ORF">ACFQ3W_06585</name>
</gene>
<keyword evidence="6" id="KW-1185">Reference proteome</keyword>
<dbReference type="RefSeq" id="WP_379317849.1">
    <property type="nucleotide sequence ID" value="NZ_JBHTLM010000003.1"/>
</dbReference>
<dbReference type="SUPFAM" id="SSF46894">
    <property type="entry name" value="C-terminal effector domain of the bipartite response regulators"/>
    <property type="match status" value="1"/>
</dbReference>
<dbReference type="InterPro" id="IPR016032">
    <property type="entry name" value="Sig_transdc_resp-reg_C-effctor"/>
</dbReference>
<evidence type="ECO:0000313" key="6">
    <source>
        <dbReference type="Proteomes" id="UP001597262"/>
    </source>
</evidence>
<evidence type="ECO:0000313" key="5">
    <source>
        <dbReference type="EMBL" id="MFD1175974.1"/>
    </source>
</evidence>
<feature type="transmembrane region" description="Helical" evidence="3">
    <location>
        <begin position="116"/>
        <end position="133"/>
    </location>
</feature>
<feature type="transmembrane region" description="Helical" evidence="3">
    <location>
        <begin position="76"/>
        <end position="96"/>
    </location>
</feature>
<evidence type="ECO:0000256" key="3">
    <source>
        <dbReference type="SAM" id="Phobius"/>
    </source>
</evidence>
<dbReference type="InterPro" id="IPR036388">
    <property type="entry name" value="WH-like_DNA-bd_sf"/>
</dbReference>
<feature type="domain" description="HTH luxR-type" evidence="4">
    <location>
        <begin position="139"/>
        <end position="171"/>
    </location>
</feature>
<keyword evidence="3" id="KW-1133">Transmembrane helix</keyword>
<dbReference type="PRINTS" id="PR00038">
    <property type="entry name" value="HTHLUXR"/>
</dbReference>
<keyword evidence="1" id="KW-0805">Transcription regulation</keyword>
<accession>A0ABW3RUA5</accession>
<dbReference type="Gene3D" id="1.10.10.10">
    <property type="entry name" value="Winged helix-like DNA-binding domain superfamily/Winged helix DNA-binding domain"/>
    <property type="match status" value="1"/>
</dbReference>
<comment type="caution">
    <text evidence="5">The sequence shown here is derived from an EMBL/GenBank/DDBJ whole genome shotgun (WGS) entry which is preliminary data.</text>
</comment>
<evidence type="ECO:0000259" key="4">
    <source>
        <dbReference type="Pfam" id="PF00196"/>
    </source>
</evidence>
<dbReference type="Proteomes" id="UP001597262">
    <property type="component" value="Unassembled WGS sequence"/>
</dbReference>
<keyword evidence="3" id="KW-0812">Transmembrane</keyword>
<dbReference type="InterPro" id="IPR000792">
    <property type="entry name" value="Tscrpt_reg_LuxR_C"/>
</dbReference>
<dbReference type="Pfam" id="PF00196">
    <property type="entry name" value="GerE"/>
    <property type="match status" value="1"/>
</dbReference>
<organism evidence="5 6">
    <name type="scientific">Paenibacillus puldeungensis</name>
    <dbReference type="NCBI Taxonomy" id="696536"/>
    <lineage>
        <taxon>Bacteria</taxon>
        <taxon>Bacillati</taxon>
        <taxon>Bacillota</taxon>
        <taxon>Bacilli</taxon>
        <taxon>Bacillales</taxon>
        <taxon>Paenibacillaceae</taxon>
        <taxon>Paenibacillus</taxon>
    </lineage>
</organism>
<keyword evidence="2" id="KW-0804">Transcription</keyword>
<reference evidence="6" key="1">
    <citation type="journal article" date="2019" name="Int. J. Syst. Evol. Microbiol.">
        <title>The Global Catalogue of Microorganisms (GCM) 10K type strain sequencing project: providing services to taxonomists for standard genome sequencing and annotation.</title>
        <authorList>
            <consortium name="The Broad Institute Genomics Platform"/>
            <consortium name="The Broad Institute Genome Sequencing Center for Infectious Disease"/>
            <person name="Wu L."/>
            <person name="Ma J."/>
        </authorList>
    </citation>
    <scope>NUCLEOTIDE SEQUENCE [LARGE SCALE GENOMIC DNA]</scope>
    <source>
        <strain evidence="6">CCUG 59189</strain>
    </source>
</reference>
<evidence type="ECO:0000256" key="2">
    <source>
        <dbReference type="ARBA" id="ARBA00023163"/>
    </source>
</evidence>
<sequence>MFNVKGLFILSLVLMFLAVSRIFTEIPMTVIFLVSVVATYYVVIDMIKYGIELEALKKEKLGSDYKKSNFYKRVKILIDILCFIFVIGPILSLIYLRKEIFEYVEHPEKAIDFMSLMSLAIVLLITAAKEVLYKNNTGVLTDREKELVKLMQEGKTNKQIQNEMSISPTRINQLKK</sequence>
<feature type="transmembrane region" description="Helical" evidence="3">
    <location>
        <begin position="30"/>
        <end position="51"/>
    </location>
</feature>
<evidence type="ECO:0000256" key="1">
    <source>
        <dbReference type="ARBA" id="ARBA00023015"/>
    </source>
</evidence>
<name>A0ABW3RUA5_9BACL</name>
<keyword evidence="3" id="KW-0472">Membrane</keyword>
<protein>
    <submittedName>
        <fullName evidence="5">LuxR C-terminal-related transcriptional regulator</fullName>
    </submittedName>
</protein>
<proteinExistence type="predicted"/>
<dbReference type="EMBL" id="JBHTLM010000003">
    <property type="protein sequence ID" value="MFD1175974.1"/>
    <property type="molecule type" value="Genomic_DNA"/>
</dbReference>